<feature type="transmembrane region" description="Helical" evidence="9">
    <location>
        <begin position="419"/>
        <end position="436"/>
    </location>
</feature>
<dbReference type="EMBL" id="CAWUHB010000035">
    <property type="protein sequence ID" value="CAK7226321.1"/>
    <property type="molecule type" value="Genomic_DNA"/>
</dbReference>
<evidence type="ECO:0000313" key="12">
    <source>
        <dbReference type="Proteomes" id="UP001642405"/>
    </source>
</evidence>
<dbReference type="PROSITE" id="PS50850">
    <property type="entry name" value="MFS"/>
    <property type="match status" value="1"/>
</dbReference>
<evidence type="ECO:0000256" key="3">
    <source>
        <dbReference type="ARBA" id="ARBA00022448"/>
    </source>
</evidence>
<gene>
    <name evidence="11" type="primary">RCO3</name>
    <name evidence="11" type="ORF">SCUCBS95973_006162</name>
</gene>
<evidence type="ECO:0000256" key="7">
    <source>
        <dbReference type="RuleBase" id="RU003346"/>
    </source>
</evidence>
<feature type="transmembrane region" description="Helical" evidence="9">
    <location>
        <begin position="290"/>
        <end position="308"/>
    </location>
</feature>
<feature type="transmembrane region" description="Helical" evidence="9">
    <location>
        <begin position="136"/>
        <end position="153"/>
    </location>
</feature>
<feature type="transmembrane region" description="Helical" evidence="9">
    <location>
        <begin position="198"/>
        <end position="217"/>
    </location>
</feature>
<dbReference type="InterPro" id="IPR050360">
    <property type="entry name" value="MFS_Sugar_Transporters"/>
</dbReference>
<feature type="domain" description="Major facilitator superfamily (MFS) profile" evidence="10">
    <location>
        <begin position="24"/>
        <end position="478"/>
    </location>
</feature>
<dbReference type="InterPro" id="IPR005829">
    <property type="entry name" value="Sugar_transporter_CS"/>
</dbReference>
<feature type="transmembrane region" description="Helical" evidence="9">
    <location>
        <begin position="383"/>
        <end position="407"/>
    </location>
</feature>
<name>A0ABP0C3Z5_9PEZI</name>
<dbReference type="Proteomes" id="UP001642405">
    <property type="component" value="Unassembled WGS sequence"/>
</dbReference>
<evidence type="ECO:0000259" key="10">
    <source>
        <dbReference type="PROSITE" id="PS50850"/>
    </source>
</evidence>
<dbReference type="InterPro" id="IPR003663">
    <property type="entry name" value="Sugar/inositol_transpt"/>
</dbReference>
<dbReference type="PRINTS" id="PR00171">
    <property type="entry name" value="SUGRTRNSPORT"/>
</dbReference>
<keyword evidence="12" id="KW-1185">Reference proteome</keyword>
<feature type="transmembrane region" description="Helical" evidence="9">
    <location>
        <begin position="108"/>
        <end position="130"/>
    </location>
</feature>
<feature type="transmembrane region" description="Helical" evidence="9">
    <location>
        <begin position="320"/>
        <end position="342"/>
    </location>
</feature>
<dbReference type="InterPro" id="IPR020846">
    <property type="entry name" value="MFS_dom"/>
</dbReference>
<feature type="transmembrane region" description="Helical" evidence="9">
    <location>
        <begin position="456"/>
        <end position="474"/>
    </location>
</feature>
<keyword evidence="3 7" id="KW-0813">Transport</keyword>
<protein>
    <submittedName>
        <fullName evidence="11">Glucose transporter</fullName>
    </submittedName>
</protein>
<dbReference type="InterPro" id="IPR005828">
    <property type="entry name" value="MFS_sugar_transport-like"/>
</dbReference>
<feature type="compositionally biased region" description="Low complexity" evidence="8">
    <location>
        <begin position="607"/>
        <end position="627"/>
    </location>
</feature>
<dbReference type="PROSITE" id="PS00217">
    <property type="entry name" value="SUGAR_TRANSPORT_2"/>
    <property type="match status" value="1"/>
</dbReference>
<evidence type="ECO:0000313" key="11">
    <source>
        <dbReference type="EMBL" id="CAK7226321.1"/>
    </source>
</evidence>
<dbReference type="Gene3D" id="1.20.1250.20">
    <property type="entry name" value="MFS general substrate transporter like domains"/>
    <property type="match status" value="1"/>
</dbReference>
<evidence type="ECO:0000256" key="2">
    <source>
        <dbReference type="ARBA" id="ARBA00010992"/>
    </source>
</evidence>
<keyword evidence="6 9" id="KW-0472">Membrane</keyword>
<feature type="transmembrane region" description="Helical" evidence="9">
    <location>
        <begin position="21"/>
        <end position="37"/>
    </location>
</feature>
<organism evidence="11 12">
    <name type="scientific">Sporothrix curviconia</name>
    <dbReference type="NCBI Taxonomy" id="1260050"/>
    <lineage>
        <taxon>Eukaryota</taxon>
        <taxon>Fungi</taxon>
        <taxon>Dikarya</taxon>
        <taxon>Ascomycota</taxon>
        <taxon>Pezizomycotina</taxon>
        <taxon>Sordariomycetes</taxon>
        <taxon>Sordariomycetidae</taxon>
        <taxon>Ophiostomatales</taxon>
        <taxon>Ophiostomataceae</taxon>
        <taxon>Sporothrix</taxon>
    </lineage>
</organism>
<feature type="compositionally biased region" description="Low complexity" evidence="8">
    <location>
        <begin position="560"/>
        <end position="571"/>
    </location>
</feature>
<dbReference type="SUPFAM" id="SSF103473">
    <property type="entry name" value="MFS general substrate transporter"/>
    <property type="match status" value="1"/>
</dbReference>
<feature type="region of interest" description="Disordered" evidence="8">
    <location>
        <begin position="518"/>
        <end position="630"/>
    </location>
</feature>
<comment type="subcellular location">
    <subcellularLocation>
        <location evidence="1">Membrane</location>
        <topology evidence="1">Multi-pass membrane protein</topology>
    </subcellularLocation>
</comment>
<proteinExistence type="inferred from homology"/>
<keyword evidence="5 9" id="KW-1133">Transmembrane helix</keyword>
<evidence type="ECO:0000256" key="6">
    <source>
        <dbReference type="ARBA" id="ARBA00023136"/>
    </source>
</evidence>
<reference evidence="11 12" key="1">
    <citation type="submission" date="2024-01" db="EMBL/GenBank/DDBJ databases">
        <authorList>
            <person name="Allen C."/>
            <person name="Tagirdzhanova G."/>
        </authorList>
    </citation>
    <scope>NUCLEOTIDE SEQUENCE [LARGE SCALE GENOMIC DNA]</scope>
</reference>
<comment type="caution">
    <text evidence="11">The sequence shown here is derived from an EMBL/GenBank/DDBJ whole genome shotgun (WGS) entry which is preliminary data.</text>
</comment>
<evidence type="ECO:0000256" key="4">
    <source>
        <dbReference type="ARBA" id="ARBA00022692"/>
    </source>
</evidence>
<sequence length="643" mass="68963">MAAFAMGWRKPDNIAGSSAQAIMVGFFVATGGLLFGYDTGSINGILAMNAFLEQFSTNKTEVYTPGSTPPPLPISQQAIIIAMLSVGTIVGSILAAPAGDKFGRRKSLITSMGVFVFGAIFQICSTNIHLLLVGRFFAGVGVGIVSVLVPLYQSEMAPKWIRGTLVCAYQLFITIGLLSASVVNILTYKMTGSSAYRIPMGLQLTWAVVLSLGLLILPETPRYLVKRGEKEAAALALSRLRRLDITHPALLGELAEMIANHEYEMALGPDTYRDALFGSPHLGRRTMTGCVLQILQQLTGVNFIMYYGTTFFRQAGIGNAFTVSLIINIVNAVSTLPGLFVVESWGRRNLLMIGAAGMGISQLLIASFAAAAPSNMAQTSMQILVIFVAIYIFFFAASWGPVAWVVTSEIYPLKVRAKSMSISTAANWVLNFGIAYGSPFMAGEGKGSAGLGARVFFVWGSFCIVAIVFVYFCVYETSKISLEQIDELYERVPKAWKSKSFEPSWSFQQIREFGFSESGIPPEELTDDTNSEHSQDTLGNTNNNNNNSGGVPPPVYTPHAAGDATSTTGAAQVPAHIISPPPPVIYRQHNPRRETSNLAPIPTTAHSDTASTGSSTIAASSSSSTSDADNKMLATMANVDLSY</sequence>
<evidence type="ECO:0000256" key="9">
    <source>
        <dbReference type="SAM" id="Phobius"/>
    </source>
</evidence>
<dbReference type="PANTHER" id="PTHR48022">
    <property type="entry name" value="PLASTIDIC GLUCOSE TRANSPORTER 4"/>
    <property type="match status" value="1"/>
</dbReference>
<accession>A0ABP0C3Z5</accession>
<feature type="transmembrane region" description="Helical" evidence="9">
    <location>
        <begin position="74"/>
        <end position="96"/>
    </location>
</feature>
<dbReference type="Pfam" id="PF00083">
    <property type="entry name" value="Sugar_tr"/>
    <property type="match status" value="1"/>
</dbReference>
<evidence type="ECO:0000256" key="1">
    <source>
        <dbReference type="ARBA" id="ARBA00004141"/>
    </source>
</evidence>
<dbReference type="InterPro" id="IPR036259">
    <property type="entry name" value="MFS_trans_sf"/>
</dbReference>
<feature type="transmembrane region" description="Helical" evidence="9">
    <location>
        <begin position="165"/>
        <end position="186"/>
    </location>
</feature>
<evidence type="ECO:0000256" key="8">
    <source>
        <dbReference type="SAM" id="MobiDB-lite"/>
    </source>
</evidence>
<dbReference type="PANTHER" id="PTHR48022:SF40">
    <property type="entry name" value="MAJOR FACILITATOR SUPERFAMILY (MFS) PROFILE DOMAIN-CONTAINING PROTEIN"/>
    <property type="match status" value="1"/>
</dbReference>
<dbReference type="PROSITE" id="PS00216">
    <property type="entry name" value="SUGAR_TRANSPORT_1"/>
    <property type="match status" value="1"/>
</dbReference>
<dbReference type="NCBIfam" id="TIGR00879">
    <property type="entry name" value="SP"/>
    <property type="match status" value="1"/>
</dbReference>
<feature type="transmembrane region" description="Helical" evidence="9">
    <location>
        <begin position="349"/>
        <end position="371"/>
    </location>
</feature>
<evidence type="ECO:0000256" key="5">
    <source>
        <dbReference type="ARBA" id="ARBA00022989"/>
    </source>
</evidence>
<dbReference type="CDD" id="cd17356">
    <property type="entry name" value="MFS_HXT"/>
    <property type="match status" value="1"/>
</dbReference>
<keyword evidence="11" id="KW-0762">Sugar transport</keyword>
<comment type="similarity">
    <text evidence="2 7">Belongs to the major facilitator superfamily. Sugar transporter (TC 2.A.1.1) family.</text>
</comment>
<keyword evidence="4 9" id="KW-0812">Transmembrane</keyword>